<evidence type="ECO:0000313" key="2">
    <source>
        <dbReference type="Proteomes" id="UP000196320"/>
    </source>
</evidence>
<organism evidence="1 2">
    <name type="scientific">Microbacterium esteraromaticum</name>
    <dbReference type="NCBI Taxonomy" id="57043"/>
    <lineage>
        <taxon>Bacteria</taxon>
        <taxon>Bacillati</taxon>
        <taxon>Actinomycetota</taxon>
        <taxon>Actinomycetes</taxon>
        <taxon>Micrococcales</taxon>
        <taxon>Microbacteriaceae</taxon>
        <taxon>Microbacterium</taxon>
    </lineage>
</organism>
<accession>A0A1R4JHD4</accession>
<evidence type="ECO:0000313" key="1">
    <source>
        <dbReference type="EMBL" id="SJN31641.1"/>
    </source>
</evidence>
<dbReference type="Proteomes" id="UP000196320">
    <property type="component" value="Unassembled WGS sequence"/>
</dbReference>
<dbReference type="AlphaFoldDB" id="A0A1R4JHD4"/>
<reference evidence="1 2" key="1">
    <citation type="submission" date="2017-02" db="EMBL/GenBank/DDBJ databases">
        <authorList>
            <person name="Peterson S.W."/>
        </authorList>
    </citation>
    <scope>NUCLEOTIDE SEQUENCE [LARGE SCALE GENOMIC DNA]</scope>
    <source>
        <strain evidence="1 2">B Mb 05.01</strain>
    </source>
</reference>
<keyword evidence="2" id="KW-1185">Reference proteome</keyword>
<gene>
    <name evidence="1" type="ORF">FM104_07530</name>
</gene>
<sequence length="118" mass="12273">MAVSETCVEGSDPQCIDVDGQYVLHPASFDKATVEEAVVSGQQDNAVEITFTSEGAAVLSTVTDRAARAGADARLLLKIGDDIRGAIEVKEALGGDEITIALSPDENPQDVVDLLSKG</sequence>
<dbReference type="EMBL" id="FUKO01000019">
    <property type="protein sequence ID" value="SJN31641.1"/>
    <property type="molecule type" value="Genomic_DNA"/>
</dbReference>
<proteinExistence type="predicted"/>
<name>A0A1R4JHD4_9MICO</name>
<protein>
    <submittedName>
        <fullName evidence="1">Uncharacterized protein</fullName>
    </submittedName>
</protein>